<feature type="compositionally biased region" description="Basic and acidic residues" evidence="5">
    <location>
        <begin position="109"/>
        <end position="119"/>
    </location>
</feature>
<evidence type="ECO:0000256" key="4">
    <source>
        <dbReference type="ARBA" id="ARBA00023242"/>
    </source>
</evidence>
<organism evidence="6 7">
    <name type="scientific">Terfezia boudieri ATCC MYA-4762</name>
    <dbReference type="NCBI Taxonomy" id="1051890"/>
    <lineage>
        <taxon>Eukaryota</taxon>
        <taxon>Fungi</taxon>
        <taxon>Dikarya</taxon>
        <taxon>Ascomycota</taxon>
        <taxon>Pezizomycotina</taxon>
        <taxon>Pezizomycetes</taxon>
        <taxon>Pezizales</taxon>
        <taxon>Pezizaceae</taxon>
        <taxon>Terfezia</taxon>
    </lineage>
</organism>
<evidence type="ECO:0000256" key="1">
    <source>
        <dbReference type="ARBA" id="ARBA00004123"/>
    </source>
</evidence>
<feature type="compositionally biased region" description="Low complexity" evidence="5">
    <location>
        <begin position="634"/>
        <end position="656"/>
    </location>
</feature>
<accession>A0A3N4LDR4</accession>
<dbReference type="PROSITE" id="PS50896">
    <property type="entry name" value="LISH"/>
    <property type="match status" value="1"/>
</dbReference>
<keyword evidence="2" id="KW-0805">Transcription regulation</keyword>
<dbReference type="Proteomes" id="UP000267821">
    <property type="component" value="Unassembled WGS sequence"/>
</dbReference>
<dbReference type="GO" id="GO:0005634">
    <property type="term" value="C:nucleus"/>
    <property type="evidence" value="ECO:0007669"/>
    <property type="project" value="UniProtKB-SubCell"/>
</dbReference>
<dbReference type="PANTHER" id="PTHR45093">
    <property type="entry name" value="TRANSCRIPTION ACTIVATOR MSS11"/>
    <property type="match status" value="1"/>
</dbReference>
<feature type="compositionally biased region" description="Polar residues" evidence="5">
    <location>
        <begin position="531"/>
        <end position="542"/>
    </location>
</feature>
<feature type="region of interest" description="Disordered" evidence="5">
    <location>
        <begin position="73"/>
        <end position="119"/>
    </location>
</feature>
<reference evidence="6 7" key="1">
    <citation type="journal article" date="2018" name="Nat. Ecol. Evol.">
        <title>Pezizomycetes genomes reveal the molecular basis of ectomycorrhizal truffle lifestyle.</title>
        <authorList>
            <person name="Murat C."/>
            <person name="Payen T."/>
            <person name="Noel B."/>
            <person name="Kuo A."/>
            <person name="Morin E."/>
            <person name="Chen J."/>
            <person name="Kohler A."/>
            <person name="Krizsan K."/>
            <person name="Balestrini R."/>
            <person name="Da Silva C."/>
            <person name="Montanini B."/>
            <person name="Hainaut M."/>
            <person name="Levati E."/>
            <person name="Barry K.W."/>
            <person name="Belfiori B."/>
            <person name="Cichocki N."/>
            <person name="Clum A."/>
            <person name="Dockter R.B."/>
            <person name="Fauchery L."/>
            <person name="Guy J."/>
            <person name="Iotti M."/>
            <person name="Le Tacon F."/>
            <person name="Lindquist E.A."/>
            <person name="Lipzen A."/>
            <person name="Malagnac F."/>
            <person name="Mello A."/>
            <person name="Molinier V."/>
            <person name="Miyauchi S."/>
            <person name="Poulain J."/>
            <person name="Riccioni C."/>
            <person name="Rubini A."/>
            <person name="Sitrit Y."/>
            <person name="Splivallo R."/>
            <person name="Traeger S."/>
            <person name="Wang M."/>
            <person name="Zifcakova L."/>
            <person name="Wipf D."/>
            <person name="Zambonelli A."/>
            <person name="Paolocci F."/>
            <person name="Nowrousian M."/>
            <person name="Ottonello S."/>
            <person name="Baldrian P."/>
            <person name="Spatafora J.W."/>
            <person name="Henrissat B."/>
            <person name="Nagy L.G."/>
            <person name="Aury J.M."/>
            <person name="Wincker P."/>
            <person name="Grigoriev I.V."/>
            <person name="Bonfante P."/>
            <person name="Martin F.M."/>
        </authorList>
    </citation>
    <scope>NUCLEOTIDE SEQUENCE [LARGE SCALE GENOMIC DNA]</scope>
    <source>
        <strain evidence="6 7">ATCC MYA-4762</strain>
    </source>
</reference>
<feature type="compositionally biased region" description="Low complexity" evidence="5">
    <location>
        <begin position="267"/>
        <end position="305"/>
    </location>
</feature>
<feature type="region of interest" description="Disordered" evidence="5">
    <location>
        <begin position="250"/>
        <end position="339"/>
    </location>
</feature>
<evidence type="ECO:0000313" key="6">
    <source>
        <dbReference type="EMBL" id="RPB20836.1"/>
    </source>
</evidence>
<sequence>MSQADKSHQGSQINAMNMGMPQMGGPVGGPIMNNGGQPNEKILLNTYIYDYFLKHHMYDCAQAILREGEVMTNGSRRASPSRRSQKLDADGNIMTNGMDDAMENVDGSGPRKTEDGEDAKQEFPLPNVQGCPQGCFLLDWWVLFWDIFGIRTNQKPGTLQATQYLHTQHAQQRLRQQHEQIMLQRISNPQQAGLLQGQVSNSVMNPGPGYQNPMLRQPFPNGVIVGQDGLPAGMGPEGKQHLVRQALMNNNNKRAGPPAPGQLNALQKQQQQMMQQAQRDQDVDMNGQQPRPQSPAGSQAAASPGTKRRNLGGGDYQEIGGPATRVQMPTGAPGTAQASQAQQILLANGIDPNRLTPQQFAAFQVQNPGAQQRSIALYAQSLAQHAHQQRTVLQQGMPKGIPHVQGNPAGNNGSPMISHNGEGAPMNMIPEFYGAAGKNIGQGPGTGNHALQDYQMQLMLLEQQNKKRLLIARQEQDNLQGRAEGQSFSGMSPQGGRAAPSPGPQGGDMKRGTPKMNPQAGPGSPLPDGQMSGQQQRGSPATSMPGFNGQVQLDTQGMFYTQNKINEMLSANGANGAMMRAPGPHANFNGQMNTQQLQEQVMNNPNLRQQAGRGQPVGGNVWASQQPGMPNAHQALMQAQAVANAQQQAQQQAQNAPTPGQPRPNVNHTNMPPPSAPATQANGRAPSSPSVNNQQPPTPTQANKSAPKRKGEAKERKVRVEFFRIS</sequence>
<feature type="compositionally biased region" description="Basic and acidic residues" evidence="5">
    <location>
        <begin position="709"/>
        <end position="726"/>
    </location>
</feature>
<feature type="compositionally biased region" description="Low complexity" evidence="5">
    <location>
        <begin position="685"/>
        <end position="703"/>
    </location>
</feature>
<evidence type="ECO:0000256" key="5">
    <source>
        <dbReference type="SAM" id="MobiDB-lite"/>
    </source>
</evidence>
<name>A0A3N4LDR4_9PEZI</name>
<gene>
    <name evidence="6" type="ORF">L211DRAFT_496740</name>
</gene>
<evidence type="ECO:0000256" key="2">
    <source>
        <dbReference type="ARBA" id="ARBA00023015"/>
    </source>
</evidence>
<dbReference type="EMBL" id="ML121567">
    <property type="protein sequence ID" value="RPB20836.1"/>
    <property type="molecule type" value="Genomic_DNA"/>
</dbReference>
<evidence type="ECO:0000256" key="3">
    <source>
        <dbReference type="ARBA" id="ARBA00023163"/>
    </source>
</evidence>
<keyword evidence="4" id="KW-0539">Nucleus</keyword>
<dbReference type="InterPro" id="IPR006594">
    <property type="entry name" value="LisH"/>
</dbReference>
<protein>
    <submittedName>
        <fullName evidence="6">Uncharacterized protein</fullName>
    </submittedName>
</protein>
<keyword evidence="7" id="KW-1185">Reference proteome</keyword>
<proteinExistence type="predicted"/>
<keyword evidence="3" id="KW-0804">Transcription</keyword>
<comment type="subcellular location">
    <subcellularLocation>
        <location evidence="1">Nucleus</location>
    </subcellularLocation>
</comment>
<dbReference type="AlphaFoldDB" id="A0A3N4LDR4"/>
<dbReference type="OrthoDB" id="5600002at2759"/>
<dbReference type="STRING" id="1051890.A0A3N4LDR4"/>
<evidence type="ECO:0000313" key="7">
    <source>
        <dbReference type="Proteomes" id="UP000267821"/>
    </source>
</evidence>
<feature type="region of interest" description="Disordered" evidence="5">
    <location>
        <begin position="608"/>
        <end position="726"/>
    </location>
</feature>
<dbReference type="InParanoid" id="A0A3N4LDR4"/>
<dbReference type="PANTHER" id="PTHR45093:SF2">
    <property type="entry name" value="LISH DOMAIN-CONTAINING PROTEIN"/>
    <property type="match status" value="1"/>
</dbReference>
<feature type="region of interest" description="Disordered" evidence="5">
    <location>
        <begin position="480"/>
        <end position="550"/>
    </location>
</feature>